<name>A0A9D1GIX2_9FIRM</name>
<accession>A0A9D1GIX2</accession>
<protein>
    <submittedName>
        <fullName evidence="3">YesL family protein</fullName>
    </submittedName>
</protein>
<feature type="transmembrane region" description="Helical" evidence="2">
    <location>
        <begin position="110"/>
        <end position="130"/>
    </location>
</feature>
<feature type="transmembrane region" description="Helical" evidence="2">
    <location>
        <begin position="77"/>
        <end position="98"/>
    </location>
</feature>
<dbReference type="Pfam" id="PF04854">
    <property type="entry name" value="DUF624"/>
    <property type="match status" value="1"/>
</dbReference>
<evidence type="ECO:0000256" key="2">
    <source>
        <dbReference type="SAM" id="Phobius"/>
    </source>
</evidence>
<evidence type="ECO:0000313" key="3">
    <source>
        <dbReference type="EMBL" id="HIT41943.1"/>
    </source>
</evidence>
<keyword evidence="2" id="KW-1133">Transmembrane helix</keyword>
<organism evidence="3 4">
    <name type="scientific">Candidatus Caccovicinus merdipullorum</name>
    <dbReference type="NCBI Taxonomy" id="2840724"/>
    <lineage>
        <taxon>Bacteria</taxon>
        <taxon>Bacillati</taxon>
        <taxon>Bacillota</taxon>
        <taxon>Clostridia</taxon>
        <taxon>Eubacteriales</taxon>
        <taxon>Candidatus Caccovicinus</taxon>
    </lineage>
</organism>
<comment type="caution">
    <text evidence="3">The sequence shown here is derived from an EMBL/GenBank/DDBJ whole genome shotgun (WGS) entry which is preliminary data.</text>
</comment>
<dbReference type="AlphaFoldDB" id="A0A9D1GIX2"/>
<feature type="transmembrane region" description="Helical" evidence="2">
    <location>
        <begin position="151"/>
        <end position="176"/>
    </location>
</feature>
<dbReference type="EMBL" id="DVKS01000131">
    <property type="protein sequence ID" value="HIT41943.1"/>
    <property type="molecule type" value="Genomic_DNA"/>
</dbReference>
<feature type="transmembrane region" description="Helical" evidence="2">
    <location>
        <begin position="182"/>
        <end position="202"/>
    </location>
</feature>
<sequence length="283" mass="32535">MFQSLFNYDNPVWRFIGKLGDLILLNVLWIICSIPIFTIGASTTAVYYVTLRLVRDEDGQTIRCFFRSFKENFRQATVLWLLILLTGIVLGFDMYFFLQIMTGDSAFRTVLTAVIGAMIIIWLFVVWYLFPVQSRFYNPIKKTIYNAFFMSIRHCFQTIAMLVLDVLLLLAGYLSLYYAPQFSALGFMFGFPLIAFVNSYFFDRIFKNYIPEDDRNDDGELRPILEDVKLSRPEPGANPEAAPDGHTADPKAEAHVETPEPRFQEAGSLQEDPQVSADKKTEE</sequence>
<dbReference type="Proteomes" id="UP000886860">
    <property type="component" value="Unassembled WGS sequence"/>
</dbReference>
<evidence type="ECO:0000256" key="1">
    <source>
        <dbReference type="SAM" id="MobiDB-lite"/>
    </source>
</evidence>
<reference evidence="3" key="2">
    <citation type="journal article" date="2021" name="PeerJ">
        <title>Extensive microbial diversity within the chicken gut microbiome revealed by metagenomics and culture.</title>
        <authorList>
            <person name="Gilroy R."/>
            <person name="Ravi A."/>
            <person name="Getino M."/>
            <person name="Pursley I."/>
            <person name="Horton D.L."/>
            <person name="Alikhan N.F."/>
            <person name="Baker D."/>
            <person name="Gharbi K."/>
            <person name="Hall N."/>
            <person name="Watson M."/>
            <person name="Adriaenssens E.M."/>
            <person name="Foster-Nyarko E."/>
            <person name="Jarju S."/>
            <person name="Secka A."/>
            <person name="Antonio M."/>
            <person name="Oren A."/>
            <person name="Chaudhuri R.R."/>
            <person name="La Ragione R."/>
            <person name="Hildebrand F."/>
            <person name="Pallen M.J."/>
        </authorList>
    </citation>
    <scope>NUCLEOTIDE SEQUENCE</scope>
    <source>
        <strain evidence="3">CHK123-3438</strain>
    </source>
</reference>
<dbReference type="InterPro" id="IPR006938">
    <property type="entry name" value="DUF624"/>
</dbReference>
<keyword evidence="2" id="KW-0812">Transmembrane</keyword>
<feature type="region of interest" description="Disordered" evidence="1">
    <location>
        <begin position="226"/>
        <end position="283"/>
    </location>
</feature>
<keyword evidence="2" id="KW-0472">Membrane</keyword>
<gene>
    <name evidence="3" type="ORF">IAB60_07610</name>
</gene>
<proteinExistence type="predicted"/>
<reference evidence="3" key="1">
    <citation type="submission" date="2020-10" db="EMBL/GenBank/DDBJ databases">
        <authorList>
            <person name="Gilroy R."/>
        </authorList>
    </citation>
    <scope>NUCLEOTIDE SEQUENCE</scope>
    <source>
        <strain evidence="3">CHK123-3438</strain>
    </source>
</reference>
<feature type="transmembrane region" description="Helical" evidence="2">
    <location>
        <begin position="23"/>
        <end position="49"/>
    </location>
</feature>
<feature type="compositionally biased region" description="Basic and acidic residues" evidence="1">
    <location>
        <begin position="246"/>
        <end position="263"/>
    </location>
</feature>
<evidence type="ECO:0000313" key="4">
    <source>
        <dbReference type="Proteomes" id="UP000886860"/>
    </source>
</evidence>